<sequence length="106" mass="12233">MGLHLPNTNFETFSDKLYWVWILDKYGLIDTSTQAQEQELPIDNLIKCGSSDYWTMHQILMNFSNTTDFTEYLGQPTTSKITEKHEQQNRPTMQSELAPLATLVTS</sequence>
<reference evidence="1" key="1">
    <citation type="submission" date="2021-05" db="EMBL/GenBank/DDBJ databases">
        <authorList>
            <person name="Alioto T."/>
            <person name="Alioto T."/>
            <person name="Gomez Garrido J."/>
        </authorList>
    </citation>
    <scope>NUCLEOTIDE SEQUENCE</scope>
</reference>
<dbReference type="AlphaFoldDB" id="A0A8D8X3P9"/>
<accession>A0A8D8X3P9</accession>
<dbReference type="EMBL" id="HBUF01252323">
    <property type="protein sequence ID" value="CAG6680480.1"/>
    <property type="molecule type" value="Transcribed_RNA"/>
</dbReference>
<proteinExistence type="predicted"/>
<organism evidence="1">
    <name type="scientific">Cacopsylla melanoneura</name>
    <dbReference type="NCBI Taxonomy" id="428564"/>
    <lineage>
        <taxon>Eukaryota</taxon>
        <taxon>Metazoa</taxon>
        <taxon>Ecdysozoa</taxon>
        <taxon>Arthropoda</taxon>
        <taxon>Hexapoda</taxon>
        <taxon>Insecta</taxon>
        <taxon>Pterygota</taxon>
        <taxon>Neoptera</taxon>
        <taxon>Paraneoptera</taxon>
        <taxon>Hemiptera</taxon>
        <taxon>Sternorrhyncha</taxon>
        <taxon>Psylloidea</taxon>
        <taxon>Psyllidae</taxon>
        <taxon>Psyllinae</taxon>
        <taxon>Cacopsylla</taxon>
    </lineage>
</organism>
<protein>
    <submittedName>
        <fullName evidence="1">Uncharacterized protein</fullName>
    </submittedName>
</protein>
<name>A0A8D8X3P9_9HEMI</name>
<evidence type="ECO:0000313" key="1">
    <source>
        <dbReference type="EMBL" id="CAG6680480.1"/>
    </source>
</evidence>